<gene>
    <name evidence="2" type="ORF">P0Y65_14615</name>
</gene>
<feature type="transmembrane region" description="Helical" evidence="1">
    <location>
        <begin position="71"/>
        <end position="91"/>
    </location>
</feature>
<keyword evidence="1" id="KW-0812">Transmembrane</keyword>
<feature type="transmembrane region" description="Helical" evidence="1">
    <location>
        <begin position="42"/>
        <end position="59"/>
    </location>
</feature>
<evidence type="ECO:0000313" key="2">
    <source>
        <dbReference type="EMBL" id="WEK03420.1"/>
    </source>
</evidence>
<reference evidence="2" key="1">
    <citation type="submission" date="2023-03" db="EMBL/GenBank/DDBJ databases">
        <title>Andean soil-derived lignocellulolytic bacterial consortium as a source of novel taxa and putative plastic-active enzymes.</title>
        <authorList>
            <person name="Diaz-Garcia L."/>
            <person name="Chuvochina M."/>
            <person name="Feuerriegel G."/>
            <person name="Bunk B."/>
            <person name="Sproer C."/>
            <person name="Streit W.R."/>
            <person name="Rodriguez L.M."/>
            <person name="Overmann J."/>
            <person name="Jimenez D.J."/>
        </authorList>
    </citation>
    <scope>NUCLEOTIDE SEQUENCE</scope>
    <source>
        <strain evidence="2">MAG 4196</strain>
    </source>
</reference>
<keyword evidence="1" id="KW-1133">Transmembrane helix</keyword>
<proteinExistence type="predicted"/>
<accession>A0AAJ5VT40</accession>
<evidence type="ECO:0000256" key="1">
    <source>
        <dbReference type="SAM" id="Phobius"/>
    </source>
</evidence>
<keyword evidence="1" id="KW-0472">Membrane</keyword>
<dbReference type="EMBL" id="CP119312">
    <property type="protein sequence ID" value="WEK03420.1"/>
    <property type="molecule type" value="Genomic_DNA"/>
</dbReference>
<name>A0AAJ5VT40_9HYPH</name>
<evidence type="ECO:0000313" key="3">
    <source>
        <dbReference type="Proteomes" id="UP001217476"/>
    </source>
</evidence>
<protein>
    <submittedName>
        <fullName evidence="2">Uncharacterized protein</fullName>
    </submittedName>
</protein>
<dbReference type="Proteomes" id="UP001217476">
    <property type="component" value="Chromosome"/>
</dbReference>
<dbReference type="AlphaFoldDB" id="A0AAJ5VT40"/>
<organism evidence="2 3">
    <name type="scientific">Candidatus Devosia phytovorans</name>
    <dbReference type="NCBI Taxonomy" id="3121372"/>
    <lineage>
        <taxon>Bacteria</taxon>
        <taxon>Pseudomonadati</taxon>
        <taxon>Pseudomonadota</taxon>
        <taxon>Alphaproteobacteria</taxon>
        <taxon>Hyphomicrobiales</taxon>
        <taxon>Devosiaceae</taxon>
        <taxon>Devosia</taxon>
    </lineage>
</organism>
<sequence>MSRFSKPLIVLALAILPFFLFLGTTDSVRVNGELVSDNRFNLGGLVMAVIGLGMVFGMLRPSAPRDGLRKALAALAGLLCLVQVANSVDIIRIDPLDWIMPDRNLPELQYSGLADNDYIYLTVKTPDTYRRALTREKGDMVGEARIHQAYVDLCHGGRYRVDLTRATQIPDYFDAAEQTAIEERATTMLGATEIECTLSRSNRLMGAGSDQLNRSMDLYDRLEAEYLALAN</sequence>